<dbReference type="Gene3D" id="3.40.30.10">
    <property type="entry name" value="Glutaredoxin"/>
    <property type="match status" value="1"/>
</dbReference>
<keyword evidence="9" id="KW-1185">Reference proteome</keyword>
<feature type="chain" id="PRO_5021721677" evidence="6">
    <location>
        <begin position="27"/>
        <end position="180"/>
    </location>
</feature>
<evidence type="ECO:0000256" key="6">
    <source>
        <dbReference type="SAM" id="SignalP"/>
    </source>
</evidence>
<evidence type="ECO:0000256" key="5">
    <source>
        <dbReference type="ARBA" id="ARBA00023284"/>
    </source>
</evidence>
<keyword evidence="2" id="KW-0201">Cytochrome c-type biogenesis</keyword>
<gene>
    <name evidence="8" type="ORF">FB566_3501</name>
</gene>
<dbReference type="PANTHER" id="PTHR42852">
    <property type="entry name" value="THIOL:DISULFIDE INTERCHANGE PROTEIN DSBE"/>
    <property type="match status" value="1"/>
</dbReference>
<protein>
    <submittedName>
        <fullName evidence="8">Thiol-disulfide isomerase/thioredoxin</fullName>
    </submittedName>
</protein>
<dbReference type="GO" id="GO:0016491">
    <property type="term" value="F:oxidoreductase activity"/>
    <property type="evidence" value="ECO:0007669"/>
    <property type="project" value="InterPro"/>
</dbReference>
<evidence type="ECO:0000256" key="4">
    <source>
        <dbReference type="ARBA" id="ARBA00023157"/>
    </source>
</evidence>
<dbReference type="GO" id="GO:0030313">
    <property type="term" value="C:cell envelope"/>
    <property type="evidence" value="ECO:0007669"/>
    <property type="project" value="UniProtKB-SubCell"/>
</dbReference>
<dbReference type="InParanoid" id="A0A543AZB4"/>
<dbReference type="Pfam" id="PF00578">
    <property type="entry name" value="AhpC-TSA"/>
    <property type="match status" value="1"/>
</dbReference>
<keyword evidence="3" id="KW-0812">Transmembrane</keyword>
<dbReference type="InterPro" id="IPR013766">
    <property type="entry name" value="Thioredoxin_domain"/>
</dbReference>
<dbReference type="PROSITE" id="PS51352">
    <property type="entry name" value="THIOREDOXIN_2"/>
    <property type="match status" value="1"/>
</dbReference>
<dbReference type="PROSITE" id="PS51257">
    <property type="entry name" value="PROKAR_LIPOPROTEIN"/>
    <property type="match status" value="1"/>
</dbReference>
<reference evidence="8 9" key="1">
    <citation type="submission" date="2019-06" db="EMBL/GenBank/DDBJ databases">
        <title>Sequencing the genomes of 1000 actinobacteria strains.</title>
        <authorList>
            <person name="Klenk H.-P."/>
        </authorList>
    </citation>
    <scope>NUCLEOTIDE SEQUENCE [LARGE SCALE GENOMIC DNA]</scope>
    <source>
        <strain evidence="8 9">DSM 45928</strain>
    </source>
</reference>
<dbReference type="InterPro" id="IPR017937">
    <property type="entry name" value="Thioredoxin_CS"/>
</dbReference>
<organism evidence="8 9">
    <name type="scientific">Stackebrandtia endophytica</name>
    <dbReference type="NCBI Taxonomy" id="1496996"/>
    <lineage>
        <taxon>Bacteria</taxon>
        <taxon>Bacillati</taxon>
        <taxon>Actinomycetota</taxon>
        <taxon>Actinomycetes</taxon>
        <taxon>Glycomycetales</taxon>
        <taxon>Glycomycetaceae</taxon>
        <taxon>Stackebrandtia</taxon>
    </lineage>
</organism>
<feature type="domain" description="Thioredoxin" evidence="7">
    <location>
        <begin position="38"/>
        <end position="179"/>
    </location>
</feature>
<sequence>MRRRALLGLIPVALLAAGCSDSSAEASEDGRFLLYNVPDERPEAPELSGEDLEGNPFDPSTLNGQVVVVNFWASWCAPCRREGPDLVSAAEKSAADGVKFLGINIRDDRDKAEAFEASVGVPYPSLFDPSGRLALQFTDVPPNTIPATIIIDRQRRIAAVFRQEVTADLLLDAIADVVSE</sequence>
<evidence type="ECO:0000313" key="8">
    <source>
        <dbReference type="EMBL" id="TQL77927.1"/>
    </source>
</evidence>
<keyword evidence="5" id="KW-0676">Redox-active center</keyword>
<dbReference type="RefSeq" id="WP_142041574.1">
    <property type="nucleotide sequence ID" value="NZ_JBHTGS010000001.1"/>
</dbReference>
<feature type="signal peptide" evidence="6">
    <location>
        <begin position="1"/>
        <end position="26"/>
    </location>
</feature>
<dbReference type="PANTHER" id="PTHR42852:SF6">
    <property type="entry name" value="THIOL:DISULFIDE INTERCHANGE PROTEIN DSBE"/>
    <property type="match status" value="1"/>
</dbReference>
<dbReference type="SUPFAM" id="SSF52833">
    <property type="entry name" value="Thioredoxin-like"/>
    <property type="match status" value="1"/>
</dbReference>
<keyword evidence="4" id="KW-1015">Disulfide bond</keyword>
<comment type="caution">
    <text evidence="8">The sequence shown here is derived from an EMBL/GenBank/DDBJ whole genome shotgun (WGS) entry which is preliminary data.</text>
</comment>
<comment type="subcellular location">
    <subcellularLocation>
        <location evidence="1">Cell envelope</location>
    </subcellularLocation>
</comment>
<evidence type="ECO:0000256" key="2">
    <source>
        <dbReference type="ARBA" id="ARBA00022748"/>
    </source>
</evidence>
<keyword evidence="6" id="KW-0732">Signal</keyword>
<proteinExistence type="predicted"/>
<evidence type="ECO:0000256" key="1">
    <source>
        <dbReference type="ARBA" id="ARBA00004196"/>
    </source>
</evidence>
<evidence type="ECO:0000313" key="9">
    <source>
        <dbReference type="Proteomes" id="UP000317043"/>
    </source>
</evidence>
<dbReference type="InterPro" id="IPR036249">
    <property type="entry name" value="Thioredoxin-like_sf"/>
</dbReference>
<dbReference type="Proteomes" id="UP000317043">
    <property type="component" value="Unassembled WGS sequence"/>
</dbReference>
<dbReference type="InterPro" id="IPR050553">
    <property type="entry name" value="Thioredoxin_ResA/DsbE_sf"/>
</dbReference>
<dbReference type="InterPro" id="IPR000866">
    <property type="entry name" value="AhpC/TSA"/>
</dbReference>
<accession>A0A543AZB4</accession>
<dbReference type="PROSITE" id="PS00194">
    <property type="entry name" value="THIOREDOXIN_1"/>
    <property type="match status" value="1"/>
</dbReference>
<dbReference type="GO" id="GO:0016853">
    <property type="term" value="F:isomerase activity"/>
    <property type="evidence" value="ECO:0007669"/>
    <property type="project" value="UniProtKB-KW"/>
</dbReference>
<evidence type="ECO:0000259" key="7">
    <source>
        <dbReference type="PROSITE" id="PS51352"/>
    </source>
</evidence>
<name>A0A543AZB4_9ACTN</name>
<dbReference type="CDD" id="cd02966">
    <property type="entry name" value="TlpA_like_family"/>
    <property type="match status" value="1"/>
</dbReference>
<dbReference type="OrthoDB" id="9796554at2"/>
<dbReference type="GO" id="GO:0017004">
    <property type="term" value="P:cytochrome complex assembly"/>
    <property type="evidence" value="ECO:0007669"/>
    <property type="project" value="UniProtKB-KW"/>
</dbReference>
<dbReference type="GO" id="GO:0016209">
    <property type="term" value="F:antioxidant activity"/>
    <property type="evidence" value="ECO:0007669"/>
    <property type="project" value="InterPro"/>
</dbReference>
<dbReference type="EMBL" id="VFOW01000001">
    <property type="protein sequence ID" value="TQL77927.1"/>
    <property type="molecule type" value="Genomic_DNA"/>
</dbReference>
<keyword evidence="3" id="KW-0735">Signal-anchor</keyword>
<keyword evidence="8" id="KW-0413">Isomerase</keyword>
<dbReference type="AlphaFoldDB" id="A0A543AZB4"/>
<evidence type="ECO:0000256" key="3">
    <source>
        <dbReference type="ARBA" id="ARBA00022968"/>
    </source>
</evidence>